<feature type="non-terminal residue" evidence="1">
    <location>
        <position position="24"/>
    </location>
</feature>
<name>J9GJA9_9ZZZZ</name>
<sequence length="24" mass="2576">MKPVKLLLKNCMNIGSEDAAKNSA</sequence>
<comment type="caution">
    <text evidence="1">The sequence shown here is derived from an EMBL/GenBank/DDBJ whole genome shotgun (WGS) entry which is preliminary data.</text>
</comment>
<organism evidence="1">
    <name type="scientific">gut metagenome</name>
    <dbReference type="NCBI Taxonomy" id="749906"/>
    <lineage>
        <taxon>unclassified sequences</taxon>
        <taxon>metagenomes</taxon>
        <taxon>organismal metagenomes</taxon>
    </lineage>
</organism>
<proteinExistence type="predicted"/>
<gene>
    <name evidence="1" type="ORF">EVA_09812</name>
</gene>
<evidence type="ECO:0000313" key="1">
    <source>
        <dbReference type="EMBL" id="EJX02083.1"/>
    </source>
</evidence>
<dbReference type="EMBL" id="AMCI01002691">
    <property type="protein sequence ID" value="EJX02083.1"/>
    <property type="molecule type" value="Genomic_DNA"/>
</dbReference>
<protein>
    <submittedName>
        <fullName evidence="1">Uncharacterized protein</fullName>
    </submittedName>
</protein>
<accession>J9GJA9</accession>
<reference evidence="1" key="1">
    <citation type="journal article" date="2012" name="PLoS ONE">
        <title>Gene sets for utilization of primary and secondary nutrition supplies in the distal gut of endangered iberian lynx.</title>
        <authorList>
            <person name="Alcaide M."/>
            <person name="Messina E."/>
            <person name="Richter M."/>
            <person name="Bargiela R."/>
            <person name="Peplies J."/>
            <person name="Huws S.A."/>
            <person name="Newbold C.J."/>
            <person name="Golyshin P.N."/>
            <person name="Simon M.A."/>
            <person name="Lopez G."/>
            <person name="Yakimov M.M."/>
            <person name="Ferrer M."/>
        </authorList>
    </citation>
    <scope>NUCLEOTIDE SEQUENCE</scope>
</reference>
<dbReference type="AlphaFoldDB" id="J9GJA9"/>